<dbReference type="RefSeq" id="WP_142100092.1">
    <property type="nucleotide sequence ID" value="NZ_VFPH01000001.1"/>
</dbReference>
<evidence type="ECO:0000256" key="1">
    <source>
        <dbReference type="SAM" id="Phobius"/>
    </source>
</evidence>
<feature type="transmembrane region" description="Helical" evidence="1">
    <location>
        <begin position="196"/>
        <end position="219"/>
    </location>
</feature>
<comment type="caution">
    <text evidence="2">The sequence shown here is derived from an EMBL/GenBank/DDBJ whole genome shotgun (WGS) entry which is preliminary data.</text>
</comment>
<dbReference type="InterPro" id="IPR021315">
    <property type="entry name" value="Gap/Sap"/>
</dbReference>
<dbReference type="EMBL" id="VFPH01000001">
    <property type="protein sequence ID" value="TQM44903.1"/>
    <property type="molecule type" value="Genomic_DNA"/>
</dbReference>
<accession>A0A543GFR7</accession>
<sequence>MSTEALVLALTAVIRPTSAAAVFAMLSTPRPQRLLVAYLVAGLGFSLTVGTLVVVLLGGLQSTRASSAVRPLLDLVLGTSAVGCAAGAWVGWLPRSRPRGSAEPDSWLRRRLTDMSPSGAAAAGVLTHLPGLVYLAALNAIAAGAGGTASGVLQVVVYNGIWFSLAIWALVLSVYRPTVSREFLERVISWIREHQRVITIVFFGVLGGYLVVVGVLGLVGDAS</sequence>
<feature type="transmembrane region" description="Helical" evidence="1">
    <location>
        <begin position="72"/>
        <end position="92"/>
    </location>
</feature>
<keyword evidence="3" id="KW-1185">Reference proteome</keyword>
<name>A0A543GFR7_9PSEU</name>
<dbReference type="OrthoDB" id="3573818at2"/>
<keyword evidence="1" id="KW-0472">Membrane</keyword>
<reference evidence="2 3" key="1">
    <citation type="submission" date="2019-06" db="EMBL/GenBank/DDBJ databases">
        <title>Sequencing the genomes of 1000 actinobacteria strains.</title>
        <authorList>
            <person name="Klenk H.-P."/>
        </authorList>
    </citation>
    <scope>NUCLEOTIDE SEQUENCE [LARGE SCALE GENOMIC DNA]</scope>
    <source>
        <strain evidence="2 3">DSM 45511</strain>
    </source>
</reference>
<keyword evidence="1" id="KW-1133">Transmembrane helix</keyword>
<evidence type="ECO:0000313" key="2">
    <source>
        <dbReference type="EMBL" id="TQM44903.1"/>
    </source>
</evidence>
<dbReference type="Proteomes" id="UP000319818">
    <property type="component" value="Unassembled WGS sequence"/>
</dbReference>
<feature type="transmembrane region" description="Helical" evidence="1">
    <location>
        <begin position="156"/>
        <end position="175"/>
    </location>
</feature>
<protein>
    <submittedName>
        <fullName evidence="2">Sap-like sulfolipid-1-addressing protein</fullName>
    </submittedName>
</protein>
<gene>
    <name evidence="2" type="ORF">FB388_2291</name>
</gene>
<keyword evidence="1" id="KW-0812">Transmembrane</keyword>
<dbReference type="AlphaFoldDB" id="A0A543GFR7"/>
<organism evidence="2 3">
    <name type="scientific">Pseudonocardia cypriaca</name>
    <dbReference type="NCBI Taxonomy" id="882449"/>
    <lineage>
        <taxon>Bacteria</taxon>
        <taxon>Bacillati</taxon>
        <taxon>Actinomycetota</taxon>
        <taxon>Actinomycetes</taxon>
        <taxon>Pseudonocardiales</taxon>
        <taxon>Pseudonocardiaceae</taxon>
        <taxon>Pseudonocardia</taxon>
    </lineage>
</organism>
<dbReference type="Pfam" id="PF11139">
    <property type="entry name" value="SfLAP"/>
    <property type="match status" value="1"/>
</dbReference>
<evidence type="ECO:0000313" key="3">
    <source>
        <dbReference type="Proteomes" id="UP000319818"/>
    </source>
</evidence>
<proteinExistence type="predicted"/>
<feature type="transmembrane region" description="Helical" evidence="1">
    <location>
        <begin position="35"/>
        <end position="60"/>
    </location>
</feature>